<reference evidence="6" key="2">
    <citation type="submission" date="2022-10" db="EMBL/GenBank/DDBJ databases">
        <authorList>
            <person name="Aronson H.S."/>
        </authorList>
    </citation>
    <scope>NUCLEOTIDE SEQUENCE</scope>
    <source>
        <strain evidence="6">RS19-109</strain>
    </source>
</reference>
<keyword evidence="7" id="KW-1185">Reference proteome</keyword>
<dbReference type="CDD" id="cd08430">
    <property type="entry name" value="PBP2_IlvY"/>
    <property type="match status" value="1"/>
</dbReference>
<dbReference type="InterPro" id="IPR036388">
    <property type="entry name" value="WH-like_DNA-bd_sf"/>
</dbReference>
<sequence length="292" mass="32641">MDMEELKLFRHLAESLHFGRTSRACHVTPSALTRTIQRIEAEVGERLFDRDNRSVRLTKAGEAMKQYAEETIDRWQELKESLADNTTLHGDISLYCSVTAAYSILPEILDRFRSSCPEVHIKLQTGDAAQGLTRLRNGEVEVIIDALPDKQANTLEFMALTETPLVFIAPLAFPETVIYEDSEIDWRKTPVIVAEQGLGRERLDRWFTAKKILPNIYAQVAGNEAIIAMVSLGCGVGVVPGLVLEKSPLQEQITVLDISPQLAPFSLGVCTAKKNLRNQKILAFWEIAAPPR</sequence>
<keyword evidence="2" id="KW-0805">Transcription regulation</keyword>
<dbReference type="PROSITE" id="PS50931">
    <property type="entry name" value="HTH_LYSR"/>
    <property type="match status" value="1"/>
</dbReference>
<dbReference type="NCBIfam" id="NF008722">
    <property type="entry name" value="PRK11716.1"/>
    <property type="match status" value="1"/>
</dbReference>
<reference evidence="6" key="1">
    <citation type="journal article" date="2022" name="bioRxiv">
        <title>Thiovibrio frasassiensisgen. nov., sp. nov., an autotrophic, elemental sulfur disproportionating bacterium isolated from sulfidic karst sediment, and proposal of Thiovibrionaceae fam. nov.</title>
        <authorList>
            <person name="Aronson H."/>
            <person name="Thomas C."/>
            <person name="Bhattacharyya M."/>
            <person name="Eckstein S."/>
            <person name="Jensen S."/>
            <person name="Barco R."/>
            <person name="Macalady J."/>
            <person name="Amend J."/>
        </authorList>
    </citation>
    <scope>NUCLEOTIDE SEQUENCE</scope>
    <source>
        <strain evidence="6">RS19-109</strain>
    </source>
</reference>
<dbReference type="Gene3D" id="1.10.10.10">
    <property type="entry name" value="Winged helix-like DNA-binding domain superfamily/Winged helix DNA-binding domain"/>
    <property type="match status" value="1"/>
</dbReference>
<dbReference type="InterPro" id="IPR036390">
    <property type="entry name" value="WH_DNA-bd_sf"/>
</dbReference>
<dbReference type="InterPro" id="IPR005119">
    <property type="entry name" value="LysR_subst-bd"/>
</dbReference>
<protein>
    <submittedName>
        <fullName evidence="6">HTH-type transcriptional activator IlvY</fullName>
    </submittedName>
</protein>
<evidence type="ECO:0000313" key="6">
    <source>
        <dbReference type="EMBL" id="MDG4475550.1"/>
    </source>
</evidence>
<dbReference type="FunFam" id="1.10.10.10:FF:000001">
    <property type="entry name" value="LysR family transcriptional regulator"/>
    <property type="match status" value="1"/>
</dbReference>
<comment type="caution">
    <text evidence="6">The sequence shown here is derived from an EMBL/GenBank/DDBJ whole genome shotgun (WGS) entry which is preliminary data.</text>
</comment>
<evidence type="ECO:0000256" key="4">
    <source>
        <dbReference type="ARBA" id="ARBA00023163"/>
    </source>
</evidence>
<dbReference type="PANTHER" id="PTHR30126">
    <property type="entry name" value="HTH-TYPE TRANSCRIPTIONAL REGULATOR"/>
    <property type="match status" value="1"/>
</dbReference>
<organism evidence="6 7">
    <name type="scientific">Thiovibrio frasassiensis</name>
    <dbReference type="NCBI Taxonomy" id="2984131"/>
    <lineage>
        <taxon>Bacteria</taxon>
        <taxon>Pseudomonadati</taxon>
        <taxon>Thermodesulfobacteriota</taxon>
        <taxon>Desulfobulbia</taxon>
        <taxon>Desulfobulbales</taxon>
        <taxon>Thiovibrionaceae</taxon>
        <taxon>Thiovibrio</taxon>
    </lineage>
</organism>
<name>A0A9X4RLP5_9BACT</name>
<evidence type="ECO:0000259" key="5">
    <source>
        <dbReference type="PROSITE" id="PS50931"/>
    </source>
</evidence>
<keyword evidence="4" id="KW-0804">Transcription</keyword>
<evidence type="ECO:0000256" key="1">
    <source>
        <dbReference type="ARBA" id="ARBA00009437"/>
    </source>
</evidence>
<dbReference type="Pfam" id="PF00126">
    <property type="entry name" value="HTH_1"/>
    <property type="match status" value="1"/>
</dbReference>
<evidence type="ECO:0000256" key="2">
    <source>
        <dbReference type="ARBA" id="ARBA00023015"/>
    </source>
</evidence>
<dbReference type="RefSeq" id="WP_307632523.1">
    <property type="nucleotide sequence ID" value="NZ_JAPHEH010000001.1"/>
</dbReference>
<feature type="domain" description="HTH lysR-type" evidence="5">
    <location>
        <begin position="1"/>
        <end position="58"/>
    </location>
</feature>
<dbReference type="InterPro" id="IPR000847">
    <property type="entry name" value="LysR_HTH_N"/>
</dbReference>
<dbReference type="GO" id="GO:0003700">
    <property type="term" value="F:DNA-binding transcription factor activity"/>
    <property type="evidence" value="ECO:0007669"/>
    <property type="project" value="InterPro"/>
</dbReference>
<dbReference type="Pfam" id="PF03466">
    <property type="entry name" value="LysR_substrate"/>
    <property type="match status" value="1"/>
</dbReference>
<keyword evidence="3" id="KW-0238">DNA-binding</keyword>
<dbReference type="SUPFAM" id="SSF46785">
    <property type="entry name" value="Winged helix' DNA-binding domain"/>
    <property type="match status" value="1"/>
</dbReference>
<evidence type="ECO:0000256" key="3">
    <source>
        <dbReference type="ARBA" id="ARBA00023125"/>
    </source>
</evidence>
<dbReference type="Proteomes" id="UP001154240">
    <property type="component" value="Unassembled WGS sequence"/>
</dbReference>
<proteinExistence type="inferred from homology"/>
<comment type="similarity">
    <text evidence="1">Belongs to the LysR transcriptional regulatory family.</text>
</comment>
<evidence type="ECO:0000313" key="7">
    <source>
        <dbReference type="Proteomes" id="UP001154240"/>
    </source>
</evidence>
<accession>A0A9X4RLP5</accession>
<dbReference type="SUPFAM" id="SSF53850">
    <property type="entry name" value="Periplasmic binding protein-like II"/>
    <property type="match status" value="1"/>
</dbReference>
<dbReference type="GO" id="GO:0000976">
    <property type="term" value="F:transcription cis-regulatory region binding"/>
    <property type="evidence" value="ECO:0007669"/>
    <property type="project" value="TreeGrafter"/>
</dbReference>
<dbReference type="InterPro" id="IPR037404">
    <property type="entry name" value="IlvY_PBP2"/>
</dbReference>
<dbReference type="AlphaFoldDB" id="A0A9X4RLP5"/>
<dbReference type="EMBL" id="JAPHEH010000001">
    <property type="protein sequence ID" value="MDG4475550.1"/>
    <property type="molecule type" value="Genomic_DNA"/>
</dbReference>
<dbReference type="PANTHER" id="PTHR30126:SF81">
    <property type="entry name" value="HTH-TYPE TRANSCRIPTIONAL REGULATOR ILVY"/>
    <property type="match status" value="1"/>
</dbReference>
<dbReference type="Gene3D" id="3.40.190.10">
    <property type="entry name" value="Periplasmic binding protein-like II"/>
    <property type="match status" value="2"/>
</dbReference>
<gene>
    <name evidence="6" type="primary">ilvY</name>
    <name evidence="6" type="ORF">OLX77_05170</name>
</gene>